<evidence type="ECO:0000313" key="1">
    <source>
        <dbReference type="EMBL" id="CAH2234706.1"/>
    </source>
</evidence>
<name>A0A8S4RGM9_9NEOP</name>
<dbReference type="AlphaFoldDB" id="A0A8S4RGM9"/>
<gene>
    <name evidence="1" type="primary">jg4692</name>
    <name evidence="1" type="ORF">PAEG_LOCUS12457</name>
</gene>
<dbReference type="Proteomes" id="UP000838756">
    <property type="component" value="Unassembled WGS sequence"/>
</dbReference>
<dbReference type="EMBL" id="CAKXAJ010025080">
    <property type="protein sequence ID" value="CAH2234706.1"/>
    <property type="molecule type" value="Genomic_DNA"/>
</dbReference>
<reference evidence="1" key="1">
    <citation type="submission" date="2022-03" db="EMBL/GenBank/DDBJ databases">
        <authorList>
            <person name="Lindestad O."/>
        </authorList>
    </citation>
    <scope>NUCLEOTIDE SEQUENCE</scope>
</reference>
<accession>A0A8S4RGM9</accession>
<evidence type="ECO:0000313" key="2">
    <source>
        <dbReference type="Proteomes" id="UP000838756"/>
    </source>
</evidence>
<proteinExistence type="predicted"/>
<organism evidence="1 2">
    <name type="scientific">Pararge aegeria aegeria</name>
    <dbReference type="NCBI Taxonomy" id="348720"/>
    <lineage>
        <taxon>Eukaryota</taxon>
        <taxon>Metazoa</taxon>
        <taxon>Ecdysozoa</taxon>
        <taxon>Arthropoda</taxon>
        <taxon>Hexapoda</taxon>
        <taxon>Insecta</taxon>
        <taxon>Pterygota</taxon>
        <taxon>Neoptera</taxon>
        <taxon>Endopterygota</taxon>
        <taxon>Lepidoptera</taxon>
        <taxon>Glossata</taxon>
        <taxon>Ditrysia</taxon>
        <taxon>Papilionoidea</taxon>
        <taxon>Nymphalidae</taxon>
        <taxon>Satyrinae</taxon>
        <taxon>Satyrini</taxon>
        <taxon>Parargina</taxon>
        <taxon>Pararge</taxon>
    </lineage>
</organism>
<keyword evidence="2" id="KW-1185">Reference proteome</keyword>
<comment type="caution">
    <text evidence="1">The sequence shown here is derived from an EMBL/GenBank/DDBJ whole genome shotgun (WGS) entry which is preliminary data.</text>
</comment>
<protein>
    <submittedName>
        <fullName evidence="1">Jg4692 protein</fullName>
    </submittedName>
</protein>
<sequence length="121" mass="13456">MINNDPDLKETRNKLIEKFKIRSFPSTIFLKPCLRRYASTSYARGRRGCSVGGASPAFSLRELAPRDRLSPVATRPPNESDVLVAVRSLPGFYREVLCVTCGDKEPGARTCREGNRATPNL</sequence>